<dbReference type="Gene3D" id="3.30.40.250">
    <property type="match status" value="1"/>
</dbReference>
<keyword evidence="3" id="KW-0689">Ribosomal protein</keyword>
<protein>
    <submittedName>
        <fullName evidence="3">Ribosomal protein S12 methylthiotransferase accessory factor</fullName>
    </submittedName>
</protein>
<sequence>MEHAPQVPAGLRALDALVSPYGVVSGVSAPRRSPLLPRTYRCSAEVGEPAVARGLGIGTQAQGGGRAPHSPDLARFLAVAEAAERYAGCDTLGEERVVASAAELAGACLEPERFPRLSAAEYAHPKCRLVPFDPRAPIRWVRGTDLRTRRELWVPAAMACYGLADPMDAERFCYPISTGYAVHTDPVEAVLRGALEVIERDAVAVLWLQRMALPSLAPAALGDTVRDLARELEQRFVRTCLFDATGDLGVPTVYCVLVAPHDPAVRTTVAAGTGRGLADAAVGAVLEAVSLIEFLHEHQDERREEGAEPVAVEDMTALTAASRYMAAPERAGAFGFLLDGAEDRPGRATAALPADPALALRQVTGRLAEIGARPVVVDRTTRELAACGLTAVNVVIPDLQPMSVDPLAQFKGHRRLYEAPARAGHPVHAEGQLNPWPQPFA</sequence>
<dbReference type="NCBIfam" id="TIGR03604">
    <property type="entry name" value="TOMM_cyclo_SagD"/>
    <property type="match status" value="1"/>
</dbReference>
<dbReference type="EMBL" id="OCNE01000003">
    <property type="protein sequence ID" value="SOD61576.1"/>
    <property type="molecule type" value="Genomic_DNA"/>
</dbReference>
<name>A0A286DSC6_9ACTN</name>
<dbReference type="Gene3D" id="3.30.1330.230">
    <property type="match status" value="1"/>
</dbReference>
<keyword evidence="4" id="KW-1185">Reference proteome</keyword>
<dbReference type="PROSITE" id="PS51664">
    <property type="entry name" value="YCAO"/>
    <property type="match status" value="1"/>
</dbReference>
<dbReference type="GO" id="GO:0016740">
    <property type="term" value="F:transferase activity"/>
    <property type="evidence" value="ECO:0007669"/>
    <property type="project" value="UniProtKB-KW"/>
</dbReference>
<proteinExistence type="predicted"/>
<dbReference type="GO" id="GO:0005840">
    <property type="term" value="C:ribosome"/>
    <property type="evidence" value="ECO:0007669"/>
    <property type="project" value="UniProtKB-KW"/>
</dbReference>
<keyword evidence="3" id="KW-0808">Transferase</keyword>
<evidence type="ECO:0000259" key="2">
    <source>
        <dbReference type="PROSITE" id="PS51664"/>
    </source>
</evidence>
<dbReference type="InterPro" id="IPR027624">
    <property type="entry name" value="TOMM_cyclo_SagD"/>
</dbReference>
<evidence type="ECO:0000256" key="1">
    <source>
        <dbReference type="SAM" id="MobiDB-lite"/>
    </source>
</evidence>
<dbReference type="AlphaFoldDB" id="A0A286DSC6"/>
<dbReference type="Pfam" id="PF02624">
    <property type="entry name" value="YcaO"/>
    <property type="match status" value="1"/>
</dbReference>
<dbReference type="InterPro" id="IPR003776">
    <property type="entry name" value="YcaO-like_dom"/>
</dbReference>
<dbReference type="PANTHER" id="PTHR37809:SF1">
    <property type="entry name" value="RIBOSOMAL PROTEIN S12 METHYLTHIOTRANSFERASE ACCESSORY FACTOR YCAO"/>
    <property type="match status" value="1"/>
</dbReference>
<gene>
    <name evidence="3" type="ORF">SAMN06297387_103238</name>
</gene>
<evidence type="ECO:0000313" key="3">
    <source>
        <dbReference type="EMBL" id="SOD61576.1"/>
    </source>
</evidence>
<feature type="domain" description="YcaO" evidence="2">
    <location>
        <begin position="65"/>
        <end position="441"/>
    </location>
</feature>
<evidence type="ECO:0000313" key="4">
    <source>
        <dbReference type="Proteomes" id="UP000219072"/>
    </source>
</evidence>
<accession>A0A286DSC6</accession>
<dbReference type="PANTHER" id="PTHR37809">
    <property type="entry name" value="RIBOSOMAL PROTEIN S12 METHYLTHIOTRANSFERASE ACCESSORY FACTOR YCAO"/>
    <property type="match status" value="1"/>
</dbReference>
<organism evidence="3 4">
    <name type="scientific">Streptomyces zhaozhouensis</name>
    <dbReference type="NCBI Taxonomy" id="1300267"/>
    <lineage>
        <taxon>Bacteria</taxon>
        <taxon>Bacillati</taxon>
        <taxon>Actinomycetota</taxon>
        <taxon>Actinomycetes</taxon>
        <taxon>Kitasatosporales</taxon>
        <taxon>Streptomycetaceae</taxon>
        <taxon>Streptomyces</taxon>
    </lineage>
</organism>
<dbReference type="Gene3D" id="3.30.160.660">
    <property type="match status" value="1"/>
</dbReference>
<reference evidence="3 4" key="1">
    <citation type="submission" date="2017-09" db="EMBL/GenBank/DDBJ databases">
        <authorList>
            <person name="Ehlers B."/>
            <person name="Leendertz F.H."/>
        </authorList>
    </citation>
    <scope>NUCLEOTIDE SEQUENCE [LARGE SCALE GENOMIC DNA]</scope>
    <source>
        <strain evidence="3 4">CGMCC 4.7095</strain>
    </source>
</reference>
<dbReference type="Proteomes" id="UP000219072">
    <property type="component" value="Unassembled WGS sequence"/>
</dbReference>
<dbReference type="RefSeq" id="WP_097230125.1">
    <property type="nucleotide sequence ID" value="NZ_OCNE01000003.1"/>
</dbReference>
<feature type="region of interest" description="Disordered" evidence="1">
    <location>
        <begin position="422"/>
        <end position="441"/>
    </location>
</feature>
<keyword evidence="3" id="KW-0687">Ribonucleoprotein</keyword>